<feature type="signal peptide" evidence="5">
    <location>
        <begin position="1"/>
        <end position="34"/>
    </location>
</feature>
<dbReference type="RefSeq" id="WP_282734333.1">
    <property type="nucleotide sequence ID" value="NZ_JASCQP010000015.1"/>
</dbReference>
<evidence type="ECO:0000256" key="5">
    <source>
        <dbReference type="SAM" id="SignalP"/>
    </source>
</evidence>
<dbReference type="PROSITE" id="PS51007">
    <property type="entry name" value="CYTC"/>
    <property type="match status" value="1"/>
</dbReference>
<evidence type="ECO:0000256" key="4">
    <source>
        <dbReference type="PROSITE-ProRule" id="PRU00433"/>
    </source>
</evidence>
<evidence type="ECO:0000313" key="7">
    <source>
        <dbReference type="EMBL" id="MDI5890325.1"/>
    </source>
</evidence>
<organism evidence="7 8">
    <name type="scientific">Halomonas rhizosphaerae</name>
    <dbReference type="NCBI Taxonomy" id="3043296"/>
    <lineage>
        <taxon>Bacteria</taxon>
        <taxon>Pseudomonadati</taxon>
        <taxon>Pseudomonadota</taxon>
        <taxon>Gammaproteobacteria</taxon>
        <taxon>Oceanospirillales</taxon>
        <taxon>Halomonadaceae</taxon>
        <taxon>Halomonas</taxon>
    </lineage>
</organism>
<keyword evidence="2 4" id="KW-0479">Metal-binding</keyword>
<evidence type="ECO:0000256" key="3">
    <source>
        <dbReference type="ARBA" id="ARBA00023004"/>
    </source>
</evidence>
<dbReference type="InterPro" id="IPR036909">
    <property type="entry name" value="Cyt_c-like_dom_sf"/>
</dbReference>
<keyword evidence="5" id="KW-0732">Signal</keyword>
<evidence type="ECO:0000256" key="1">
    <source>
        <dbReference type="ARBA" id="ARBA00022617"/>
    </source>
</evidence>
<name>A0ABT6UWJ5_9GAMM</name>
<keyword evidence="3 4" id="KW-0408">Iron</keyword>
<evidence type="ECO:0000259" key="6">
    <source>
        <dbReference type="PROSITE" id="PS51007"/>
    </source>
</evidence>
<dbReference type="Pfam" id="PF13442">
    <property type="entry name" value="Cytochrome_CBB3"/>
    <property type="match status" value="1"/>
</dbReference>
<reference evidence="7 8" key="1">
    <citation type="submission" date="2023-04" db="EMBL/GenBank/DDBJ databases">
        <title>Halomonas strains isolated from rhizosphere soil.</title>
        <authorList>
            <person name="Xu L."/>
            <person name="Sun J.-Q."/>
        </authorList>
    </citation>
    <scope>NUCLEOTIDE SEQUENCE [LARGE SCALE GENOMIC DNA]</scope>
    <source>
        <strain evidence="7 8">LR5S20</strain>
    </source>
</reference>
<accession>A0ABT6UWJ5</accession>
<gene>
    <name evidence="7" type="ORF">QLQ83_04365</name>
</gene>
<sequence length="127" mass="13606">MHNTTTVPCRHLPSLRLMPLSLLAALLLPVAASAAPDSESDVRDPAEVYRQVCAHCHAPDKAVGPEITMAFPEAAHEARGNYIRMTVRNGRAAMPAFRQAKISDPELEALIQALVRGDLAAGAANEE</sequence>
<evidence type="ECO:0000313" key="8">
    <source>
        <dbReference type="Proteomes" id="UP001225957"/>
    </source>
</evidence>
<comment type="caution">
    <text evidence="7">The sequence shown here is derived from an EMBL/GenBank/DDBJ whole genome shotgun (WGS) entry which is preliminary data.</text>
</comment>
<evidence type="ECO:0000256" key="2">
    <source>
        <dbReference type="ARBA" id="ARBA00022723"/>
    </source>
</evidence>
<dbReference type="SUPFAM" id="SSF46626">
    <property type="entry name" value="Cytochrome c"/>
    <property type="match status" value="1"/>
</dbReference>
<protein>
    <submittedName>
        <fullName evidence="7">Cytochrome c</fullName>
    </submittedName>
</protein>
<dbReference type="EMBL" id="JASCQP010000015">
    <property type="protein sequence ID" value="MDI5890325.1"/>
    <property type="molecule type" value="Genomic_DNA"/>
</dbReference>
<keyword evidence="8" id="KW-1185">Reference proteome</keyword>
<dbReference type="Proteomes" id="UP001225957">
    <property type="component" value="Unassembled WGS sequence"/>
</dbReference>
<dbReference type="InterPro" id="IPR009056">
    <property type="entry name" value="Cyt_c-like_dom"/>
</dbReference>
<keyword evidence="1 4" id="KW-0349">Heme</keyword>
<feature type="domain" description="Cytochrome c" evidence="6">
    <location>
        <begin position="40"/>
        <end position="118"/>
    </location>
</feature>
<feature type="chain" id="PRO_5046115665" evidence="5">
    <location>
        <begin position="35"/>
        <end position="127"/>
    </location>
</feature>
<dbReference type="Gene3D" id="1.10.760.10">
    <property type="entry name" value="Cytochrome c-like domain"/>
    <property type="match status" value="1"/>
</dbReference>
<proteinExistence type="predicted"/>